<keyword evidence="2" id="KW-1185">Reference proteome</keyword>
<reference evidence="1 2" key="1">
    <citation type="submission" date="2019-10" db="EMBL/GenBank/DDBJ databases">
        <title>Genome sequence of Azospirillum melinis.</title>
        <authorList>
            <person name="Ambrosini A."/>
            <person name="Sant'Anna F.H."/>
            <person name="Cassan F.D."/>
            <person name="Souza E.M."/>
            <person name="Passaglia L.M.P."/>
        </authorList>
    </citation>
    <scope>NUCLEOTIDE SEQUENCE [LARGE SCALE GENOMIC DNA]</scope>
    <source>
        <strain evidence="1 2">TMCY0552</strain>
    </source>
</reference>
<gene>
    <name evidence="1" type="ORF">GBZ48_12045</name>
</gene>
<sequence length="61" mass="7004">MARFIATGQLFHETPLSVPQFTNPLKQKENPFGPGLARRLLFDKRTNIPQTKHLGRGAWHH</sequence>
<protein>
    <submittedName>
        <fullName evidence="1">Uncharacterized protein</fullName>
    </submittedName>
</protein>
<comment type="caution">
    <text evidence="1">The sequence shown here is derived from an EMBL/GenBank/DDBJ whole genome shotgun (WGS) entry which is preliminary data.</text>
</comment>
<dbReference type="RefSeq" id="WP_174471272.1">
    <property type="nucleotide sequence ID" value="NZ_JAGINN010000010.1"/>
</dbReference>
<evidence type="ECO:0000313" key="1">
    <source>
        <dbReference type="EMBL" id="NUB00018.1"/>
    </source>
</evidence>
<name>A0ABX2K8S7_9PROT</name>
<accession>A0ABX2K8S7</accession>
<proteinExistence type="predicted"/>
<evidence type="ECO:0000313" key="2">
    <source>
        <dbReference type="Proteomes" id="UP000605086"/>
    </source>
</evidence>
<dbReference type="Proteomes" id="UP000605086">
    <property type="component" value="Unassembled WGS sequence"/>
</dbReference>
<organism evidence="1 2">
    <name type="scientific">Azospirillum melinis</name>
    <dbReference type="NCBI Taxonomy" id="328839"/>
    <lineage>
        <taxon>Bacteria</taxon>
        <taxon>Pseudomonadati</taxon>
        <taxon>Pseudomonadota</taxon>
        <taxon>Alphaproteobacteria</taxon>
        <taxon>Rhodospirillales</taxon>
        <taxon>Azospirillaceae</taxon>
        <taxon>Azospirillum</taxon>
    </lineage>
</organism>
<dbReference type="EMBL" id="WHOS01000013">
    <property type="protein sequence ID" value="NUB00018.1"/>
    <property type="molecule type" value="Genomic_DNA"/>
</dbReference>